<organism evidence="2 3">
    <name type="scientific">Neotamlana sedimentorum</name>
    <dbReference type="NCBI Taxonomy" id="1435349"/>
    <lineage>
        <taxon>Bacteria</taxon>
        <taxon>Pseudomonadati</taxon>
        <taxon>Bacteroidota</taxon>
        <taxon>Flavobacteriia</taxon>
        <taxon>Flavobacteriales</taxon>
        <taxon>Flavobacteriaceae</taxon>
        <taxon>Neotamlana</taxon>
    </lineage>
</organism>
<dbReference type="PROSITE" id="PS50093">
    <property type="entry name" value="PKD"/>
    <property type="match status" value="1"/>
</dbReference>
<dbReference type="NCBIfam" id="TIGR04131">
    <property type="entry name" value="Bac_Flav_CTERM"/>
    <property type="match status" value="1"/>
</dbReference>
<dbReference type="SUPFAM" id="SSF49299">
    <property type="entry name" value="PKD domain"/>
    <property type="match status" value="1"/>
</dbReference>
<dbReference type="InterPro" id="IPR013783">
    <property type="entry name" value="Ig-like_fold"/>
</dbReference>
<dbReference type="EMBL" id="JTDW01000010">
    <property type="protein sequence ID" value="KJD34952.1"/>
    <property type="molecule type" value="Genomic_DNA"/>
</dbReference>
<dbReference type="InterPro" id="IPR028974">
    <property type="entry name" value="TSP_type-3_rpt"/>
</dbReference>
<dbReference type="Pfam" id="PF13585">
    <property type="entry name" value="CHU_C"/>
    <property type="match status" value="1"/>
</dbReference>
<evidence type="ECO:0000259" key="1">
    <source>
        <dbReference type="PROSITE" id="PS50093"/>
    </source>
</evidence>
<dbReference type="Gene3D" id="2.60.40.10">
    <property type="entry name" value="Immunoglobulins"/>
    <property type="match status" value="1"/>
</dbReference>
<feature type="domain" description="PKD" evidence="1">
    <location>
        <begin position="1286"/>
        <end position="1345"/>
    </location>
</feature>
<dbReference type="PATRIC" id="fig|1435349.4.peg.553"/>
<dbReference type="STRING" id="1435349.PW52_12670"/>
<dbReference type="InterPro" id="IPR026341">
    <property type="entry name" value="T9SS_type_B"/>
</dbReference>
<sequence length="1508" mass="163330">MQLNQHLFFLVLLVVFSIKGYAQLSTTHYIPPLTSSAFGNANPENQYLYISTPSNTPVPYTIIPVGQPATSYLTGFVDNNTPLIQYLGTGNGQLFVNSNTTSTITGDKGYIIEADAPVYVSIRMEAGNSAQAGALVSKGLSALDTTFRIGMFTSENPQDNYLSFASAMATEDNTVVTFSDIPNNLILKNYAGGFPFSVTLNKGESYTIAANLEENISNNLTDGLIGCLVSSTKPIVVNCGSANGSFGGGTGRDYGLDQIAGLSKIGREYIFVKGDGNNNWENALIVAHTNNTSISINGNAPIATINAGEYYVIEGNNYNTFGNMYVETSENVFAYQGIGSSSEANQGLFFVPPLSCETKGNIDNIADIDNIGNTTYNGGVSIVTKAGANITINNLALSNYNVIGPSIVSGNNDYVTYKVTGLTNNVSVQGDDELYVAYFNVNGSASSGGYYSGFPTAPEIGFDTQFSSLGNCIPNITLEAANASSFDTYEWYFDDGSGYQLISTNVPSITPTIPGKYKLIGTITCTGETLESTEVPVSLCPDDIDNDGIIDNLDVDNDNDGILNCTESKGDVTINLSDVTNPELIYQDNSTNTSIVNASYTETSSSGSLNTFFGDNLGDFVSILGNDTSAESEYTLNFTEAVNIKFTEAAIESAVNNNEYFVVNITPSNKNITLVDPDDKLLVDSNFDGVFETGITQISGSEIHFKINTASTGSTPYQFLANAIESFSFHHYLSDQVTPSTFSGNISLTCFKKDLDNDGIKDELDLDSDNDGIPDNIEGAGQIIALSGIDNNFDGLDDVYDGFTIPIDTDNDGIFDFYDLDSDNDGIFDLIETGQLGTLSDTNLDGIEDGPNYGTNGWTDAAETSADSNTLGYVLNDLDSDLVFSYIDYDSDGDGCSDVIEAGFTDKNLDTYVGNNRVTVNANGLVTNAVDGYTLPDSNYLNYAPISITTQPEDLTVCELSSGMFSVSSPDAENYQWELSTDGSTWQTLTDNINFSGSTTQSLTVNNAPNSFNNYKFRVLLNRSGNTCGLYSNEATLFINALPTANTPNTYTQCDDASNDGQAFFNLTLNSIKEDINPNYVSEGLSFSYFETETEAKANTNAISSPENYQDSPGFTPETIWIRVENANGCYRAVALSIVVSPSSVALNSYNPDSIYQCDDGTDNYDGIATFNFSSVKDDIENSIFSNLNVTTHFYESEEDATLEINEILDITNHSNTNSPNTQSIWVRVKSDLGNNCLGLKELTNLLIVEPLPDFSIETEQIVCSSNPEFTIVLDPVETNINKTYSYEWHFTNLDGSIAYQLLSETTSTLTVSEPGTYFVTLTTTNGTNCSETKEVFVNASELATLTTDDITIVDFTKKNNSVTVNTSNLGLGDYEFALAETGSLNISYQNSPEFYNVTPGLYTLYVNDKKGCGLTSLELSVMGIMKFFTPNNDGYNDTWQIIGLNNSTDVKTIFIFDRYGKLLKQASSLNEGWDGTSRGILMPTGDYWYKISLNDGRTFNGHFTLKR</sequence>
<protein>
    <recommendedName>
        <fullName evidence="1">PKD domain-containing protein</fullName>
    </recommendedName>
</protein>
<dbReference type="OrthoDB" id="9765926at2"/>
<dbReference type="InterPro" id="IPR000601">
    <property type="entry name" value="PKD_dom"/>
</dbReference>
<evidence type="ECO:0000313" key="2">
    <source>
        <dbReference type="EMBL" id="KJD34952.1"/>
    </source>
</evidence>
<accession>A0A0D7WB20</accession>
<keyword evidence="3" id="KW-1185">Reference proteome</keyword>
<proteinExistence type="predicted"/>
<evidence type="ECO:0000313" key="3">
    <source>
        <dbReference type="Proteomes" id="UP000032578"/>
    </source>
</evidence>
<dbReference type="GO" id="GO:0005509">
    <property type="term" value="F:calcium ion binding"/>
    <property type="evidence" value="ECO:0007669"/>
    <property type="project" value="InterPro"/>
</dbReference>
<reference evidence="2 3" key="1">
    <citation type="submission" date="2014-11" db="EMBL/GenBank/DDBJ databases">
        <title>Tamlana sedimentorum sp. nov., isolated from shallow sand sediments of the Sea of Japan.</title>
        <authorList>
            <person name="Romanenko L.A."/>
        </authorList>
    </citation>
    <scope>NUCLEOTIDE SEQUENCE [LARGE SCALE GENOMIC DNA]</scope>
    <source>
        <strain evidence="2 3">JCM 19808</strain>
    </source>
</reference>
<dbReference type="Proteomes" id="UP000032578">
    <property type="component" value="Unassembled WGS sequence"/>
</dbReference>
<dbReference type="InterPro" id="IPR035986">
    <property type="entry name" value="PKD_dom_sf"/>
</dbReference>
<dbReference type="SUPFAM" id="SSF103647">
    <property type="entry name" value="TSP type-3 repeat"/>
    <property type="match status" value="1"/>
</dbReference>
<name>A0A0D7WB20_9FLAO</name>
<comment type="caution">
    <text evidence="2">The sequence shown here is derived from an EMBL/GenBank/DDBJ whole genome shotgun (WGS) entry which is preliminary data.</text>
</comment>
<dbReference type="CDD" id="cd00146">
    <property type="entry name" value="PKD"/>
    <property type="match status" value="1"/>
</dbReference>
<gene>
    <name evidence="2" type="ORF">PW52_12670</name>
</gene>